<dbReference type="Pfam" id="PF22612">
    <property type="entry name" value="GH113"/>
    <property type="match status" value="1"/>
</dbReference>
<dbReference type="Gene3D" id="3.20.20.80">
    <property type="entry name" value="Glycosidases"/>
    <property type="match status" value="1"/>
</dbReference>
<dbReference type="Proteomes" id="UP000778797">
    <property type="component" value="Unassembled WGS sequence"/>
</dbReference>
<keyword evidence="2" id="KW-1185">Reference proteome</keyword>
<organism evidence="1 2">
    <name type="scientific">Winogradskyella immobilis</name>
    <dbReference type="NCBI Taxonomy" id="2816852"/>
    <lineage>
        <taxon>Bacteria</taxon>
        <taxon>Pseudomonadati</taxon>
        <taxon>Bacteroidota</taxon>
        <taxon>Flavobacteriia</taxon>
        <taxon>Flavobacteriales</taxon>
        <taxon>Flavobacteriaceae</taxon>
        <taxon>Winogradskyella</taxon>
    </lineage>
</organism>
<sequence length="776" mass="89943">MKNGVYLTFILAITLLCCNTSTSKKDLAILTPETQIDSTITKRQLQRNGFEKRSVLFVFGTKNTALETKYRTLLETASKAPQQGRFSIATTYKSVSELTAQDKANNVLFIVGTPEDNPLVKEFSKDLPLNFTKNSLRFNQNTYNKKQDIFSLMSYPNPENNTLPFSLITGNDANAVYNFLEKQLEQSGRRRRGFYFQNMDYEIYRNNSKVTMGDFNASWKVDRKVHFDYSSGNDTINKTEHFNIISHQKEMSPSKVSQLATTLETSTTAILEFTNTTELLPKINYHIYKTAEDKGLMLGITEQAHFNTSDFSVHTIINDKYRDNYIQKENDLIIQKVLGTSKSLTLQRGLPVYFTTQWQRNGYKYWVGRLVKSNNTLSLKELFDNTLIENESGLVVDCMSAILVDFLLKTWGKSIFLERYNTWQPTVIEIKQLEIGWKTHLKTIADNIPIAIKRKPYISYLKGFNFAHEGYGIYNGYLSRKATESLTKQKNMGANAVTIVPYSYIRNSGDTDPTYLSLNKSARSENDQGVIHSAYEAKQLGMSTLLKPQVFVGRGWSGDMEFKTEAQWQKFFKYYYKWIRHYAFLAEIHDIEMFAVGVEFSKAMLTHQEEWEKMIKNLRGLYSGQMTYCANWGKEFETVSLWNELDFIGINSYYPLSDKNNATDEELNATFEDVKTKIKSVYNTYKKPIVFTEIGFRSLNAPWKLPYSDGDNNIFNEEHQDRAYKVIFNGIKDEEWCRGILWWKFPSYLEYRGRENTSFTPNNKKAEATVRKWFSL</sequence>
<accession>A0ABS8EQB5</accession>
<dbReference type="CDD" id="cd19608">
    <property type="entry name" value="GH113_mannanase-like"/>
    <property type="match status" value="1"/>
</dbReference>
<reference evidence="1" key="1">
    <citation type="submission" date="2021-03" db="EMBL/GenBank/DDBJ databases">
        <authorList>
            <person name="Ping X."/>
        </authorList>
    </citation>
    <scope>NUCLEOTIDE SEQUENCE</scope>
    <source>
        <strain evidence="1">E313</strain>
    </source>
</reference>
<dbReference type="SUPFAM" id="SSF51445">
    <property type="entry name" value="(Trans)glycosidases"/>
    <property type="match status" value="1"/>
</dbReference>
<reference evidence="1" key="2">
    <citation type="submission" date="2021-10" db="EMBL/GenBank/DDBJ databases">
        <title>Genome of Winogradskyella sp. E313.</title>
        <authorList>
            <person name="Zhou Y."/>
        </authorList>
    </citation>
    <scope>NUCLEOTIDE SEQUENCE</scope>
    <source>
        <strain evidence="1">E313</strain>
    </source>
</reference>
<gene>
    <name evidence="1" type="ORF">J1C55_12255</name>
</gene>
<dbReference type="EMBL" id="JAFMPT010000021">
    <property type="protein sequence ID" value="MCC1485368.1"/>
    <property type="molecule type" value="Genomic_DNA"/>
</dbReference>
<evidence type="ECO:0000313" key="2">
    <source>
        <dbReference type="Proteomes" id="UP000778797"/>
    </source>
</evidence>
<dbReference type="RefSeq" id="WP_227477860.1">
    <property type="nucleotide sequence ID" value="NZ_JAFMPT010000021.1"/>
</dbReference>
<comment type="caution">
    <text evidence="1">The sequence shown here is derived from an EMBL/GenBank/DDBJ whole genome shotgun (WGS) entry which is preliminary data.</text>
</comment>
<name>A0ABS8EQB5_9FLAO</name>
<protein>
    <submittedName>
        <fullName evidence="1">Uncharacterized protein</fullName>
    </submittedName>
</protein>
<proteinExistence type="predicted"/>
<dbReference type="InterPro" id="IPR055151">
    <property type="entry name" value="GH113"/>
</dbReference>
<evidence type="ECO:0000313" key="1">
    <source>
        <dbReference type="EMBL" id="MCC1485368.1"/>
    </source>
</evidence>
<dbReference type="InterPro" id="IPR017853">
    <property type="entry name" value="GH"/>
</dbReference>